<evidence type="ECO:0000313" key="2">
    <source>
        <dbReference type="EMBL" id="MDR6585788.1"/>
    </source>
</evidence>
<dbReference type="RefSeq" id="WP_158243264.1">
    <property type="nucleotide sequence ID" value="NZ_JAVDSJ010000005.1"/>
</dbReference>
<proteinExistence type="predicted"/>
<dbReference type="EMBL" id="JAVDSJ010000005">
    <property type="protein sequence ID" value="MDR6585788.1"/>
    <property type="molecule type" value="Genomic_DNA"/>
</dbReference>
<keyword evidence="3" id="KW-1185">Reference proteome</keyword>
<accession>A0ABU1PIL2</accession>
<feature type="chain" id="PRO_5046982671" evidence="1">
    <location>
        <begin position="20"/>
        <end position="53"/>
    </location>
</feature>
<feature type="signal peptide" evidence="1">
    <location>
        <begin position="1"/>
        <end position="19"/>
    </location>
</feature>
<dbReference type="Proteomes" id="UP001260715">
    <property type="component" value="Unassembled WGS sequence"/>
</dbReference>
<name>A0ABU1PIL2_9BURK</name>
<comment type="caution">
    <text evidence="2">The sequence shown here is derived from an EMBL/GenBank/DDBJ whole genome shotgun (WGS) entry which is preliminary data.</text>
</comment>
<gene>
    <name evidence="2" type="ORF">J2W50_004006</name>
</gene>
<sequence length="53" mass="5155">MRTMIGWITALAISASPCAWDTHAPEQAQAAAALAALSAAAGKPAPSAGLPAP</sequence>
<reference evidence="2 3" key="1">
    <citation type="submission" date="2023-07" db="EMBL/GenBank/DDBJ databases">
        <title>Sorghum-associated microbial communities from plants grown in Nebraska, USA.</title>
        <authorList>
            <person name="Schachtman D."/>
        </authorList>
    </citation>
    <scope>NUCLEOTIDE SEQUENCE [LARGE SCALE GENOMIC DNA]</scope>
    <source>
        <strain evidence="2 3">596</strain>
    </source>
</reference>
<evidence type="ECO:0000256" key="1">
    <source>
        <dbReference type="SAM" id="SignalP"/>
    </source>
</evidence>
<evidence type="ECO:0000313" key="3">
    <source>
        <dbReference type="Proteomes" id="UP001260715"/>
    </source>
</evidence>
<organism evidence="2 3">
    <name type="scientific">Herbaspirillum frisingense</name>
    <dbReference type="NCBI Taxonomy" id="92645"/>
    <lineage>
        <taxon>Bacteria</taxon>
        <taxon>Pseudomonadati</taxon>
        <taxon>Pseudomonadota</taxon>
        <taxon>Betaproteobacteria</taxon>
        <taxon>Burkholderiales</taxon>
        <taxon>Oxalobacteraceae</taxon>
        <taxon>Herbaspirillum</taxon>
    </lineage>
</organism>
<protein>
    <submittedName>
        <fullName evidence="2">Uncharacterized protein</fullName>
    </submittedName>
</protein>
<keyword evidence="1" id="KW-0732">Signal</keyword>